<protein>
    <submittedName>
        <fullName evidence="1">D-glycerate 3-kinase</fullName>
        <ecNumber evidence="1">2.7.1.31</ecNumber>
    </submittedName>
</protein>
<proteinExistence type="predicted"/>
<dbReference type="AlphaFoldDB" id="A0AA35XZV8"/>
<accession>A0AA35XZV8</accession>
<keyword evidence="1" id="KW-0808">Transferase</keyword>
<dbReference type="InterPro" id="IPR027417">
    <property type="entry name" value="P-loop_NTPase"/>
</dbReference>
<evidence type="ECO:0000313" key="1">
    <source>
        <dbReference type="EMBL" id="CAI8888520.1"/>
    </source>
</evidence>
<dbReference type="Gene3D" id="3.40.50.300">
    <property type="entry name" value="P-loop containing nucleotide triphosphate hydrolases"/>
    <property type="match status" value="1"/>
</dbReference>
<dbReference type="EC" id="2.7.1.31" evidence="1"/>
<organism evidence="1 2">
    <name type="scientific">Methylococcus capsulatus</name>
    <dbReference type="NCBI Taxonomy" id="414"/>
    <lineage>
        <taxon>Bacteria</taxon>
        <taxon>Pseudomonadati</taxon>
        <taxon>Pseudomonadota</taxon>
        <taxon>Gammaproteobacteria</taxon>
        <taxon>Methylococcales</taxon>
        <taxon>Methylococcaceae</taxon>
        <taxon>Methylococcus</taxon>
    </lineage>
</organism>
<dbReference type="RefSeq" id="WP_017364623.1">
    <property type="nucleotide sequence ID" value="NZ_CP079096.1"/>
</dbReference>
<dbReference type="SUPFAM" id="SSF52540">
    <property type="entry name" value="P-loop containing nucleoside triphosphate hydrolases"/>
    <property type="match status" value="1"/>
</dbReference>
<sequence length="321" mass="36115">MAADPFPLWPARIVAEDVYRSVWERVRPAFLASMATQRIPLTLAESLARVYVPLAAWVLTHRDNGPFVLGVNGAQGSGKSTLCDFLALILREGYGCKVAGFSIDDLYKTRSERERLAREVHPLLMTRGVPGTHDVELGLQTLDRLTKIGPEVSVALPAFDKSVDDRRPLSAWPQITAPVDVVIFEGWCVGCVPQVGEDLVRPINALESGEDADGSWRTYVNEQLGGPYAELFDRLDRLIMLKVPDLECVYRWRGLQERKLAAAVRGNGSSSHRLMDEAALRRFIMHYERLTRHMLAEMPARADITLFLDENHRFVRAHINE</sequence>
<name>A0AA35XZV8_METCP</name>
<evidence type="ECO:0000313" key="2">
    <source>
        <dbReference type="Proteomes" id="UP001158598"/>
    </source>
</evidence>
<dbReference type="EMBL" id="OX458332">
    <property type="protein sequence ID" value="CAI8888520.1"/>
    <property type="molecule type" value="Genomic_DNA"/>
</dbReference>
<dbReference type="Proteomes" id="UP001158598">
    <property type="component" value="Chromosome"/>
</dbReference>
<gene>
    <name evidence="1" type="ORF">MCNOR_3209</name>
</gene>
<dbReference type="GO" id="GO:0008887">
    <property type="term" value="F:glycerate kinase activity"/>
    <property type="evidence" value="ECO:0007669"/>
    <property type="project" value="UniProtKB-EC"/>
</dbReference>
<reference evidence="1" key="1">
    <citation type="submission" date="2023-03" db="EMBL/GenBank/DDBJ databases">
        <authorList>
            <person name="Pearce D."/>
        </authorList>
    </citation>
    <scope>NUCLEOTIDE SEQUENCE</scope>
    <source>
        <strain evidence="1">Mc</strain>
    </source>
</reference>